<dbReference type="PROSITE" id="PS00094">
    <property type="entry name" value="C5_MTASE_1"/>
    <property type="match status" value="1"/>
</dbReference>
<evidence type="ECO:0000256" key="4">
    <source>
        <dbReference type="ARBA" id="ARBA00022747"/>
    </source>
</evidence>
<evidence type="ECO:0000256" key="5">
    <source>
        <dbReference type="PROSITE-ProRule" id="PRU01016"/>
    </source>
</evidence>
<keyword evidence="2 5" id="KW-0808">Transferase</keyword>
<dbReference type="KEGG" id="ibu:IB211_00710"/>
<keyword evidence="9" id="KW-1185">Reference proteome</keyword>
<keyword evidence="3 5" id="KW-0949">S-adenosyl-L-methionine</keyword>
<keyword evidence="4" id="KW-0680">Restriction system</keyword>
<gene>
    <name evidence="8" type="ORF">IB211_00710</name>
</gene>
<dbReference type="Gene3D" id="3.90.120.10">
    <property type="entry name" value="DNA Methylase, subunit A, domain 2"/>
    <property type="match status" value="1"/>
</dbReference>
<protein>
    <recommendedName>
        <fullName evidence="7">Cytosine-specific methyltransferase</fullName>
        <ecNumber evidence="7">2.1.1.37</ecNumber>
    </recommendedName>
</protein>
<evidence type="ECO:0000313" key="9">
    <source>
        <dbReference type="Proteomes" id="UP000064844"/>
    </source>
</evidence>
<dbReference type="GO" id="GO:0003886">
    <property type="term" value="F:DNA (cytosine-5-)-methyltransferase activity"/>
    <property type="evidence" value="ECO:0007669"/>
    <property type="project" value="UniProtKB-EC"/>
</dbReference>
<dbReference type="SUPFAM" id="SSF53335">
    <property type="entry name" value="S-adenosyl-L-methionine-dependent methyltransferases"/>
    <property type="match status" value="1"/>
</dbReference>
<dbReference type="GO" id="GO:0009307">
    <property type="term" value="P:DNA restriction-modification system"/>
    <property type="evidence" value="ECO:0007669"/>
    <property type="project" value="UniProtKB-KW"/>
</dbReference>
<dbReference type="Pfam" id="PF00145">
    <property type="entry name" value="DNA_methylase"/>
    <property type="match status" value="2"/>
</dbReference>
<dbReference type="EC" id="2.1.1.37" evidence="7"/>
<reference evidence="8 9" key="1">
    <citation type="journal article" date="2015" name="Nat. Commun.">
        <title>Production of butyrate from lysine and the Amadori product fructoselysine by a human gut commensal.</title>
        <authorList>
            <person name="Bui T.P."/>
            <person name="Ritari J."/>
            <person name="Boeren S."/>
            <person name="de Waard P."/>
            <person name="Plugge C.M."/>
            <person name="de Vos W.M."/>
        </authorList>
    </citation>
    <scope>NUCLEOTIDE SEQUENCE [LARGE SCALE GENOMIC DNA]</scope>
    <source>
        <strain evidence="8 9">AF211</strain>
    </source>
</reference>
<evidence type="ECO:0000256" key="3">
    <source>
        <dbReference type="ARBA" id="ARBA00022691"/>
    </source>
</evidence>
<dbReference type="PRINTS" id="PR00105">
    <property type="entry name" value="C5METTRFRASE"/>
</dbReference>
<dbReference type="PANTHER" id="PTHR10629">
    <property type="entry name" value="CYTOSINE-SPECIFIC METHYLTRANSFERASE"/>
    <property type="match status" value="1"/>
</dbReference>
<dbReference type="InterPro" id="IPR029063">
    <property type="entry name" value="SAM-dependent_MTases_sf"/>
</dbReference>
<dbReference type="PANTHER" id="PTHR10629:SF52">
    <property type="entry name" value="DNA (CYTOSINE-5)-METHYLTRANSFERASE 1"/>
    <property type="match status" value="1"/>
</dbReference>
<name>A0A0S2W187_9FIRM</name>
<comment type="catalytic activity">
    <reaction evidence="7">
        <text>a 2'-deoxycytidine in DNA + S-adenosyl-L-methionine = a 5-methyl-2'-deoxycytidine in DNA + S-adenosyl-L-homocysteine + H(+)</text>
        <dbReference type="Rhea" id="RHEA:13681"/>
        <dbReference type="Rhea" id="RHEA-COMP:11369"/>
        <dbReference type="Rhea" id="RHEA-COMP:11370"/>
        <dbReference type="ChEBI" id="CHEBI:15378"/>
        <dbReference type="ChEBI" id="CHEBI:57856"/>
        <dbReference type="ChEBI" id="CHEBI:59789"/>
        <dbReference type="ChEBI" id="CHEBI:85452"/>
        <dbReference type="ChEBI" id="CHEBI:85454"/>
        <dbReference type="EC" id="2.1.1.37"/>
    </reaction>
</comment>
<evidence type="ECO:0000256" key="1">
    <source>
        <dbReference type="ARBA" id="ARBA00022603"/>
    </source>
</evidence>
<dbReference type="PROSITE" id="PS00095">
    <property type="entry name" value="C5_MTASE_2"/>
    <property type="match status" value="1"/>
</dbReference>
<dbReference type="RefSeq" id="WP_082635995.1">
    <property type="nucleotide sequence ID" value="NZ_CP011307.1"/>
</dbReference>
<reference evidence="9" key="2">
    <citation type="submission" date="2015-04" db="EMBL/GenBank/DDBJ databases">
        <title>A butyrogenic pathway from the amino acid lysine in a human gut commensal.</title>
        <authorList>
            <person name="de Vos W.M."/>
            <person name="Bui N.T.P."/>
            <person name="Plugge C.M."/>
            <person name="Ritari J."/>
        </authorList>
    </citation>
    <scope>NUCLEOTIDE SEQUENCE [LARGE SCALE GENOMIC DNA]</scope>
    <source>
        <strain evidence="9">AF211</strain>
    </source>
</reference>
<dbReference type="Proteomes" id="UP000064844">
    <property type="component" value="Chromosome"/>
</dbReference>
<feature type="active site" evidence="5">
    <location>
        <position position="117"/>
    </location>
</feature>
<sequence length="429" mass="48569">MPKYLDLFAGAGGLSEGFIRAGYEPIAHVEMDAAACYTLRTRTAYHWLKKGNNLAPYTKYLAGDIPRKDFYALVPKKILDSVLNYEISEESLPAIFKDIDSLLGGEKLDLIVGGPPCQAYSIAGRSRSECKMVGDKRNYLYRLYAEFLKKYQPKYFVFENVLGLLSARDEDGSLHFDNMRALFKKCGYATDFRTLNASDYGVLQNRKRIILIGFHGEKADFYPQIPVVKDAHKVGELFCDLPSIKAGEGVITPVKTTHYTGKYLFSAGIKEYDEESVTFHQARPNTAQDLEIYRIVVDTWNKSKTRVSYTDLPERLRTHNNTKSFLDRFKVVAGNLPYAQTVVAHISRDGHYFIHPDIKQNRSITPREAARIQTFPDNYFFESVTGRPSRTLAYKQIGNAVPVCLSYHIAHALLTRFTGGDKNAEESNT</sequence>
<dbReference type="NCBIfam" id="TIGR00675">
    <property type="entry name" value="dcm"/>
    <property type="match status" value="1"/>
</dbReference>
<dbReference type="STRING" id="1297617.IB211_00710"/>
<dbReference type="InterPro" id="IPR001525">
    <property type="entry name" value="C5_MeTfrase"/>
</dbReference>
<dbReference type="PROSITE" id="PS51679">
    <property type="entry name" value="SAM_MT_C5"/>
    <property type="match status" value="1"/>
</dbReference>
<keyword evidence="1 5" id="KW-0489">Methyltransferase</keyword>
<dbReference type="GO" id="GO:0032259">
    <property type="term" value="P:methylation"/>
    <property type="evidence" value="ECO:0007669"/>
    <property type="project" value="UniProtKB-KW"/>
</dbReference>
<comment type="similarity">
    <text evidence="5 6">Belongs to the class I-like SAM-binding methyltransferase superfamily. C5-methyltransferase family.</text>
</comment>
<evidence type="ECO:0000256" key="2">
    <source>
        <dbReference type="ARBA" id="ARBA00022679"/>
    </source>
</evidence>
<dbReference type="AlphaFoldDB" id="A0A0S2W187"/>
<accession>A0A0S2W187</accession>
<dbReference type="Gene3D" id="3.40.50.150">
    <property type="entry name" value="Vaccinia Virus protein VP39"/>
    <property type="match status" value="1"/>
</dbReference>
<evidence type="ECO:0000313" key="8">
    <source>
        <dbReference type="EMBL" id="ALP93105.1"/>
    </source>
</evidence>
<evidence type="ECO:0000256" key="7">
    <source>
        <dbReference type="RuleBase" id="RU000417"/>
    </source>
</evidence>
<evidence type="ECO:0000256" key="6">
    <source>
        <dbReference type="RuleBase" id="RU000416"/>
    </source>
</evidence>
<dbReference type="InterPro" id="IPR031303">
    <property type="entry name" value="C5_meth_CS"/>
</dbReference>
<dbReference type="REBASE" id="139935">
    <property type="entry name" value="M.Ibu211ORF710P"/>
</dbReference>
<organism evidence="8 9">
    <name type="scientific">Intestinimonas butyriciproducens</name>
    <dbReference type="NCBI Taxonomy" id="1297617"/>
    <lineage>
        <taxon>Bacteria</taxon>
        <taxon>Bacillati</taxon>
        <taxon>Bacillota</taxon>
        <taxon>Clostridia</taxon>
        <taxon>Eubacteriales</taxon>
        <taxon>Intestinimonas</taxon>
    </lineage>
</organism>
<dbReference type="InterPro" id="IPR050390">
    <property type="entry name" value="C5-Methyltransferase"/>
</dbReference>
<dbReference type="GO" id="GO:0003677">
    <property type="term" value="F:DNA binding"/>
    <property type="evidence" value="ECO:0007669"/>
    <property type="project" value="TreeGrafter"/>
</dbReference>
<dbReference type="PATRIC" id="fig|1297617.4.peg.721"/>
<dbReference type="InterPro" id="IPR018117">
    <property type="entry name" value="C5_DNA_meth_AS"/>
</dbReference>
<dbReference type="GO" id="GO:0044027">
    <property type="term" value="P:negative regulation of gene expression via chromosomal CpG island methylation"/>
    <property type="evidence" value="ECO:0007669"/>
    <property type="project" value="TreeGrafter"/>
</dbReference>
<dbReference type="EMBL" id="CP011307">
    <property type="protein sequence ID" value="ALP93105.1"/>
    <property type="molecule type" value="Genomic_DNA"/>
</dbReference>
<proteinExistence type="inferred from homology"/>